<reference evidence="1" key="1">
    <citation type="submission" date="2022-10" db="EMBL/GenBank/DDBJ databases">
        <title>Streptomyces beihaiensis sp. nov., a chitin degrading actinobacterium, isolated from shrimp pond soil.</title>
        <authorList>
            <person name="Xie J."/>
            <person name="Shen N."/>
        </authorList>
    </citation>
    <scope>NUCLEOTIDE SEQUENCE</scope>
    <source>
        <strain evidence="1">GXMU-J5</strain>
    </source>
</reference>
<gene>
    <name evidence="1" type="ORF">OFY01_03140</name>
</gene>
<keyword evidence="2" id="KW-1185">Reference proteome</keyword>
<dbReference type="EMBL" id="JAPHNL010000019">
    <property type="protein sequence ID" value="MCX3058781.1"/>
    <property type="molecule type" value="Genomic_DNA"/>
</dbReference>
<proteinExistence type="predicted"/>
<name>A0ABT3TP48_9ACTN</name>
<comment type="caution">
    <text evidence="1">The sequence shown here is derived from an EMBL/GenBank/DDBJ whole genome shotgun (WGS) entry which is preliminary data.</text>
</comment>
<evidence type="ECO:0000313" key="1">
    <source>
        <dbReference type="EMBL" id="MCX3058781.1"/>
    </source>
</evidence>
<sequence>MADGTAKAAKAAIAVAAPETAARCRCPRFVTDPRGERLRGGRLRAGVIRGSVERIAVLPEQVWGGGGCDVKAGV</sequence>
<accession>A0ABT3TP48</accession>
<dbReference type="RefSeq" id="WP_266596077.1">
    <property type="nucleotide sequence ID" value="NZ_JAPHNL010000019.1"/>
</dbReference>
<dbReference type="Proteomes" id="UP001163064">
    <property type="component" value="Unassembled WGS sequence"/>
</dbReference>
<organism evidence="1 2">
    <name type="scientific">Streptomyces beihaiensis</name>
    <dbReference type="NCBI Taxonomy" id="2984495"/>
    <lineage>
        <taxon>Bacteria</taxon>
        <taxon>Bacillati</taxon>
        <taxon>Actinomycetota</taxon>
        <taxon>Actinomycetes</taxon>
        <taxon>Kitasatosporales</taxon>
        <taxon>Streptomycetaceae</taxon>
        <taxon>Streptomyces</taxon>
    </lineage>
</organism>
<protein>
    <submittedName>
        <fullName evidence="1">Uncharacterized protein</fullName>
    </submittedName>
</protein>
<evidence type="ECO:0000313" key="2">
    <source>
        <dbReference type="Proteomes" id="UP001163064"/>
    </source>
</evidence>